<evidence type="ECO:0000313" key="4">
    <source>
        <dbReference type="Proteomes" id="UP001501237"/>
    </source>
</evidence>
<proteinExistence type="predicted"/>
<reference evidence="4" key="1">
    <citation type="journal article" date="2019" name="Int. J. Syst. Evol. Microbiol.">
        <title>The Global Catalogue of Microorganisms (GCM) 10K type strain sequencing project: providing services to taxonomists for standard genome sequencing and annotation.</title>
        <authorList>
            <consortium name="The Broad Institute Genomics Platform"/>
            <consortium name="The Broad Institute Genome Sequencing Center for Infectious Disease"/>
            <person name="Wu L."/>
            <person name="Ma J."/>
        </authorList>
    </citation>
    <scope>NUCLEOTIDE SEQUENCE [LARGE SCALE GENOMIC DNA]</scope>
    <source>
        <strain evidence="4">JCM 9377</strain>
    </source>
</reference>
<name>A0ABP6Q9J7_9ACTN</name>
<feature type="chain" id="PRO_5047004736" description="Lipoprotein" evidence="2">
    <location>
        <begin position="21"/>
        <end position="72"/>
    </location>
</feature>
<dbReference type="RefSeq" id="WP_344829119.1">
    <property type="nucleotide sequence ID" value="NZ_BAAAUV010000007.1"/>
</dbReference>
<accession>A0ABP6Q9J7</accession>
<keyword evidence="4" id="KW-1185">Reference proteome</keyword>
<comment type="caution">
    <text evidence="3">The sequence shown here is derived from an EMBL/GenBank/DDBJ whole genome shotgun (WGS) entry which is preliminary data.</text>
</comment>
<feature type="compositionally biased region" description="Basic residues" evidence="1">
    <location>
        <begin position="57"/>
        <end position="72"/>
    </location>
</feature>
<feature type="region of interest" description="Disordered" evidence="1">
    <location>
        <begin position="46"/>
        <end position="72"/>
    </location>
</feature>
<sequence length="72" mass="7870">MRKIGLSAAALLLVVSPLTGCSSKEKWCEFDATDTVVADSFCEQNTPGYEWEEGSSKTKKKHKKKSSSGTKK</sequence>
<feature type="signal peptide" evidence="2">
    <location>
        <begin position="1"/>
        <end position="20"/>
    </location>
</feature>
<organism evidence="3 4">
    <name type="scientific">Actinocorallia longicatena</name>
    <dbReference type="NCBI Taxonomy" id="111803"/>
    <lineage>
        <taxon>Bacteria</taxon>
        <taxon>Bacillati</taxon>
        <taxon>Actinomycetota</taxon>
        <taxon>Actinomycetes</taxon>
        <taxon>Streptosporangiales</taxon>
        <taxon>Thermomonosporaceae</taxon>
        <taxon>Actinocorallia</taxon>
    </lineage>
</organism>
<evidence type="ECO:0000256" key="1">
    <source>
        <dbReference type="SAM" id="MobiDB-lite"/>
    </source>
</evidence>
<gene>
    <name evidence="3" type="ORF">GCM10010468_34010</name>
</gene>
<evidence type="ECO:0000256" key="2">
    <source>
        <dbReference type="SAM" id="SignalP"/>
    </source>
</evidence>
<evidence type="ECO:0008006" key="5">
    <source>
        <dbReference type="Google" id="ProtNLM"/>
    </source>
</evidence>
<dbReference type="Proteomes" id="UP001501237">
    <property type="component" value="Unassembled WGS sequence"/>
</dbReference>
<dbReference type="EMBL" id="BAAAUV010000007">
    <property type="protein sequence ID" value="GAA3213736.1"/>
    <property type="molecule type" value="Genomic_DNA"/>
</dbReference>
<protein>
    <recommendedName>
        <fullName evidence="5">Lipoprotein</fullName>
    </recommendedName>
</protein>
<keyword evidence="2" id="KW-0732">Signal</keyword>
<evidence type="ECO:0000313" key="3">
    <source>
        <dbReference type="EMBL" id="GAA3213736.1"/>
    </source>
</evidence>